<feature type="compositionally biased region" description="Acidic residues" evidence="1">
    <location>
        <begin position="341"/>
        <end position="350"/>
    </location>
</feature>
<dbReference type="AlphaFoldDB" id="A0AA88DAF6"/>
<reference evidence="3" key="1">
    <citation type="submission" date="2023-07" db="EMBL/GenBank/DDBJ databases">
        <title>draft genome sequence of fig (Ficus carica).</title>
        <authorList>
            <person name="Takahashi T."/>
            <person name="Nishimura K."/>
        </authorList>
    </citation>
    <scope>NUCLEOTIDE SEQUENCE</scope>
</reference>
<sequence length="434" mass="49596">MGDALWFDVGEDLDRFSINEFCLITGMKCVGSTHLALAVDNRLMRRYFLTLRGVSREHLKLQLSNAKFGNDNDDVKLGLLYMIFCIRFANANSATRAAICNTVENRLSSKRKPLKKSDKVHYSIAGFPHALLVCVYESIPTIAGKFTIKYVEAIMRMLSWTSADNVKFDDMMSDLTAVGEKHPKCFVMVPTDEELKGPSAAQIYLKNPTVMPQPPRKTHVPQPSTETNSEWREVLELLYNLNDNVEGNPTIAYHVSSRHKRNVQTDDSEALKTDSDDLDSALKMMYSSTLTSVSLRIREKYKEYQEGEEREAKENEEENFENDKGKKKETKPDTTKKKEEEKEDEEAKGEEEERKNEKAANEQDESISDVKMSRLSRLGQQRSEPMVEIGSPSHAPMKPNYAFPPGLSDEPPRKKLEEFREYIKKGLLKRPPHE</sequence>
<feature type="compositionally biased region" description="Basic and acidic residues" evidence="1">
    <location>
        <begin position="321"/>
        <end position="340"/>
    </location>
</feature>
<evidence type="ECO:0000259" key="2">
    <source>
        <dbReference type="Pfam" id="PF09331"/>
    </source>
</evidence>
<evidence type="ECO:0000313" key="3">
    <source>
        <dbReference type="EMBL" id="GMN47952.1"/>
    </source>
</evidence>
<dbReference type="PANTHER" id="PTHR48449:SF1">
    <property type="entry name" value="DUF1985 DOMAIN-CONTAINING PROTEIN"/>
    <property type="match status" value="1"/>
</dbReference>
<comment type="caution">
    <text evidence="3">The sequence shown here is derived from an EMBL/GenBank/DDBJ whole genome shotgun (WGS) entry which is preliminary data.</text>
</comment>
<name>A0AA88DAF6_FICCA</name>
<dbReference type="PANTHER" id="PTHR48449">
    <property type="entry name" value="DUF1985 DOMAIN-CONTAINING PROTEIN"/>
    <property type="match status" value="1"/>
</dbReference>
<keyword evidence="4" id="KW-1185">Reference proteome</keyword>
<protein>
    <recommendedName>
        <fullName evidence="2">DUF1985 domain-containing protein</fullName>
    </recommendedName>
</protein>
<dbReference type="InterPro" id="IPR015410">
    <property type="entry name" value="DUF1985"/>
</dbReference>
<organism evidence="3 4">
    <name type="scientific">Ficus carica</name>
    <name type="common">Common fig</name>
    <dbReference type="NCBI Taxonomy" id="3494"/>
    <lineage>
        <taxon>Eukaryota</taxon>
        <taxon>Viridiplantae</taxon>
        <taxon>Streptophyta</taxon>
        <taxon>Embryophyta</taxon>
        <taxon>Tracheophyta</taxon>
        <taxon>Spermatophyta</taxon>
        <taxon>Magnoliopsida</taxon>
        <taxon>eudicotyledons</taxon>
        <taxon>Gunneridae</taxon>
        <taxon>Pentapetalae</taxon>
        <taxon>rosids</taxon>
        <taxon>fabids</taxon>
        <taxon>Rosales</taxon>
        <taxon>Moraceae</taxon>
        <taxon>Ficeae</taxon>
        <taxon>Ficus</taxon>
    </lineage>
</organism>
<evidence type="ECO:0000313" key="4">
    <source>
        <dbReference type="Proteomes" id="UP001187192"/>
    </source>
</evidence>
<gene>
    <name evidence="3" type="ORF">TIFTF001_017126</name>
</gene>
<proteinExistence type="predicted"/>
<evidence type="ECO:0000256" key="1">
    <source>
        <dbReference type="SAM" id="MobiDB-lite"/>
    </source>
</evidence>
<feature type="domain" description="DUF1985" evidence="2">
    <location>
        <begin position="3"/>
        <end position="92"/>
    </location>
</feature>
<dbReference type="EMBL" id="BTGU01000027">
    <property type="protein sequence ID" value="GMN47952.1"/>
    <property type="molecule type" value="Genomic_DNA"/>
</dbReference>
<feature type="compositionally biased region" description="Basic and acidic residues" evidence="1">
    <location>
        <begin position="304"/>
        <end position="313"/>
    </location>
</feature>
<dbReference type="Proteomes" id="UP001187192">
    <property type="component" value="Unassembled WGS sequence"/>
</dbReference>
<accession>A0AA88DAF6</accession>
<dbReference type="Pfam" id="PF09331">
    <property type="entry name" value="DUF1985"/>
    <property type="match status" value="1"/>
</dbReference>
<feature type="region of interest" description="Disordered" evidence="1">
    <location>
        <begin position="304"/>
        <end position="416"/>
    </location>
</feature>
<feature type="compositionally biased region" description="Basic and acidic residues" evidence="1">
    <location>
        <begin position="351"/>
        <end position="361"/>
    </location>
</feature>